<reference evidence="2 3" key="1">
    <citation type="submission" date="2009-08" db="EMBL/GenBank/DDBJ databases">
        <title>The Genome Sequence of Spizellomyces punctatus strain DAOM BR117.</title>
        <authorList>
            <consortium name="The Broad Institute Genome Sequencing Platform"/>
            <person name="Russ C."/>
            <person name="Cuomo C."/>
            <person name="Shea T."/>
            <person name="Young S.K."/>
            <person name="Zeng Q."/>
            <person name="Koehrsen M."/>
            <person name="Haas B."/>
            <person name="Borodovsky M."/>
            <person name="Guigo R."/>
            <person name="Alvarado L."/>
            <person name="Berlin A."/>
            <person name="Bochicchio J."/>
            <person name="Borenstein D."/>
            <person name="Chapman S."/>
            <person name="Chen Z."/>
            <person name="Engels R."/>
            <person name="Freedman E."/>
            <person name="Gellesch M."/>
            <person name="Goldberg J."/>
            <person name="Griggs A."/>
            <person name="Gujja S."/>
            <person name="Heiman D."/>
            <person name="Hepburn T."/>
            <person name="Howarth C."/>
            <person name="Jen D."/>
            <person name="Larson L."/>
            <person name="Lewis B."/>
            <person name="Mehta T."/>
            <person name="Park D."/>
            <person name="Pearson M."/>
            <person name="Roberts A."/>
            <person name="Saif S."/>
            <person name="Shenoy N."/>
            <person name="Sisk P."/>
            <person name="Stolte C."/>
            <person name="Sykes S."/>
            <person name="Thomson T."/>
            <person name="Walk T."/>
            <person name="White J."/>
            <person name="Yandava C."/>
            <person name="Burger G."/>
            <person name="Gray M.W."/>
            <person name="Holland P.W.H."/>
            <person name="King N."/>
            <person name="Lang F.B.F."/>
            <person name="Roger A.J."/>
            <person name="Ruiz-Trillo I."/>
            <person name="Lander E."/>
            <person name="Nusbaum C."/>
        </authorList>
    </citation>
    <scope>NUCLEOTIDE SEQUENCE [LARGE SCALE GENOMIC DNA]</scope>
    <source>
        <strain evidence="2 3">DAOM BR117</strain>
    </source>
</reference>
<proteinExistence type="predicted"/>
<accession>A0A0L0H8T7</accession>
<evidence type="ECO:0000313" key="3">
    <source>
        <dbReference type="Proteomes" id="UP000053201"/>
    </source>
</evidence>
<dbReference type="GeneID" id="27690508"/>
<sequence length="105" mass="11781">MATKYIPPTTVPHHIYIESTRPLPSNDLFPTLTSFLNNAPQTTPDVAYQLTELHKSLEWQIENNVDGRDCVKGVASMWEESGPEVVDEGEKKKKKKKKGGSKWAA</sequence>
<gene>
    <name evidence="2" type="ORF">SPPG_07282</name>
</gene>
<feature type="region of interest" description="Disordered" evidence="1">
    <location>
        <begin position="78"/>
        <end position="105"/>
    </location>
</feature>
<feature type="compositionally biased region" description="Basic residues" evidence="1">
    <location>
        <begin position="92"/>
        <end position="105"/>
    </location>
</feature>
<dbReference type="EMBL" id="KQ257464">
    <property type="protein sequence ID" value="KNC97354.1"/>
    <property type="molecule type" value="Genomic_DNA"/>
</dbReference>
<organism evidence="2 3">
    <name type="scientific">Spizellomyces punctatus (strain DAOM BR117)</name>
    <dbReference type="NCBI Taxonomy" id="645134"/>
    <lineage>
        <taxon>Eukaryota</taxon>
        <taxon>Fungi</taxon>
        <taxon>Fungi incertae sedis</taxon>
        <taxon>Chytridiomycota</taxon>
        <taxon>Chytridiomycota incertae sedis</taxon>
        <taxon>Chytridiomycetes</taxon>
        <taxon>Spizellomycetales</taxon>
        <taxon>Spizellomycetaceae</taxon>
        <taxon>Spizellomyces</taxon>
    </lineage>
</organism>
<dbReference type="Proteomes" id="UP000053201">
    <property type="component" value="Unassembled WGS sequence"/>
</dbReference>
<protein>
    <submittedName>
        <fullName evidence="2">Uncharacterized protein</fullName>
    </submittedName>
</protein>
<dbReference type="InParanoid" id="A0A0L0H8T7"/>
<evidence type="ECO:0000313" key="2">
    <source>
        <dbReference type="EMBL" id="KNC97354.1"/>
    </source>
</evidence>
<dbReference type="OrthoDB" id="2135268at2759"/>
<dbReference type="AlphaFoldDB" id="A0A0L0H8T7"/>
<keyword evidence="3" id="KW-1185">Reference proteome</keyword>
<name>A0A0L0H8T7_SPIPD</name>
<dbReference type="VEuPathDB" id="FungiDB:SPPG_07282"/>
<dbReference type="RefSeq" id="XP_016605394.1">
    <property type="nucleotide sequence ID" value="XM_016755446.1"/>
</dbReference>
<evidence type="ECO:0000256" key="1">
    <source>
        <dbReference type="SAM" id="MobiDB-lite"/>
    </source>
</evidence>